<comment type="caution">
    <text evidence="2">The sequence shown here is derived from an EMBL/GenBank/DDBJ whole genome shotgun (WGS) entry which is preliminary data.</text>
</comment>
<feature type="region of interest" description="Disordered" evidence="1">
    <location>
        <begin position="14"/>
        <end position="59"/>
    </location>
</feature>
<reference evidence="2 3" key="1">
    <citation type="submission" date="2019-05" db="EMBL/GenBank/DDBJ databases">
        <title>Another draft genome of Portunus trituberculatus and its Hox gene families provides insights of decapod evolution.</title>
        <authorList>
            <person name="Jeong J.-H."/>
            <person name="Song I."/>
            <person name="Kim S."/>
            <person name="Choi T."/>
            <person name="Kim D."/>
            <person name="Ryu S."/>
            <person name="Kim W."/>
        </authorList>
    </citation>
    <scope>NUCLEOTIDE SEQUENCE [LARGE SCALE GENOMIC DNA]</scope>
    <source>
        <tissue evidence="2">Muscle</tissue>
    </source>
</reference>
<protein>
    <submittedName>
        <fullName evidence="2">Uncharacterized protein</fullName>
    </submittedName>
</protein>
<proteinExistence type="predicted"/>
<dbReference type="EMBL" id="VSRR010017716">
    <property type="protein sequence ID" value="MPC60609.1"/>
    <property type="molecule type" value="Genomic_DNA"/>
</dbReference>
<name>A0A5B7GSL5_PORTR</name>
<accession>A0A5B7GSL5</accession>
<evidence type="ECO:0000313" key="3">
    <source>
        <dbReference type="Proteomes" id="UP000324222"/>
    </source>
</evidence>
<keyword evidence="3" id="KW-1185">Reference proteome</keyword>
<evidence type="ECO:0000313" key="2">
    <source>
        <dbReference type="EMBL" id="MPC60609.1"/>
    </source>
</evidence>
<gene>
    <name evidence="2" type="ORF">E2C01_054662</name>
</gene>
<dbReference type="Proteomes" id="UP000324222">
    <property type="component" value="Unassembled WGS sequence"/>
</dbReference>
<evidence type="ECO:0000256" key="1">
    <source>
        <dbReference type="SAM" id="MobiDB-lite"/>
    </source>
</evidence>
<sequence length="59" mass="6721">MYCTDGRELLMCHETDTPSRPLTAARGTPQHTPPLHLPRRPPTGTATTQPYINRHRGQW</sequence>
<organism evidence="2 3">
    <name type="scientific">Portunus trituberculatus</name>
    <name type="common">Swimming crab</name>
    <name type="synonym">Neptunus trituberculatus</name>
    <dbReference type="NCBI Taxonomy" id="210409"/>
    <lineage>
        <taxon>Eukaryota</taxon>
        <taxon>Metazoa</taxon>
        <taxon>Ecdysozoa</taxon>
        <taxon>Arthropoda</taxon>
        <taxon>Crustacea</taxon>
        <taxon>Multicrustacea</taxon>
        <taxon>Malacostraca</taxon>
        <taxon>Eumalacostraca</taxon>
        <taxon>Eucarida</taxon>
        <taxon>Decapoda</taxon>
        <taxon>Pleocyemata</taxon>
        <taxon>Brachyura</taxon>
        <taxon>Eubrachyura</taxon>
        <taxon>Portunoidea</taxon>
        <taxon>Portunidae</taxon>
        <taxon>Portuninae</taxon>
        <taxon>Portunus</taxon>
    </lineage>
</organism>
<dbReference type="AlphaFoldDB" id="A0A5B7GSL5"/>